<evidence type="ECO:0000313" key="5">
    <source>
        <dbReference type="EMBL" id="OYO16760.1"/>
    </source>
</evidence>
<organism evidence="5 6">
    <name type="scientific">Enemella evansiae</name>
    <dbReference type="NCBI Taxonomy" id="2016499"/>
    <lineage>
        <taxon>Bacteria</taxon>
        <taxon>Bacillati</taxon>
        <taxon>Actinomycetota</taxon>
        <taxon>Actinomycetes</taxon>
        <taxon>Propionibacteriales</taxon>
        <taxon>Propionibacteriaceae</taxon>
        <taxon>Enemella</taxon>
    </lineage>
</organism>
<evidence type="ECO:0000259" key="4">
    <source>
        <dbReference type="Pfam" id="PF22725"/>
    </source>
</evidence>
<evidence type="ECO:0000259" key="3">
    <source>
        <dbReference type="Pfam" id="PF01408"/>
    </source>
</evidence>
<dbReference type="GO" id="GO:0016491">
    <property type="term" value="F:oxidoreductase activity"/>
    <property type="evidence" value="ECO:0007669"/>
    <property type="project" value="UniProtKB-KW"/>
</dbReference>
<dbReference type="Pfam" id="PF22725">
    <property type="entry name" value="GFO_IDH_MocA_C3"/>
    <property type="match status" value="1"/>
</dbReference>
<dbReference type="InterPro" id="IPR000683">
    <property type="entry name" value="Gfo/Idh/MocA-like_OxRdtase_N"/>
</dbReference>
<accession>A0A4R6LRZ3</accession>
<dbReference type="Proteomes" id="UP000215896">
    <property type="component" value="Unassembled WGS sequence"/>
</dbReference>
<feature type="domain" description="GFO/IDH/MocA-like oxidoreductase" evidence="4">
    <location>
        <begin position="130"/>
        <end position="245"/>
    </location>
</feature>
<proteinExistence type="inferred from homology"/>
<gene>
    <name evidence="5" type="ORF">CGZ94_03765</name>
</gene>
<dbReference type="RefSeq" id="WP_094356328.1">
    <property type="nucleotide sequence ID" value="NZ_NMVK01000007.1"/>
</dbReference>
<dbReference type="PANTHER" id="PTHR22604">
    <property type="entry name" value="OXIDOREDUCTASES"/>
    <property type="match status" value="1"/>
</dbReference>
<dbReference type="InterPro" id="IPR055170">
    <property type="entry name" value="GFO_IDH_MocA-like_dom"/>
</dbReference>
<accession>A0A255GLR8</accession>
<dbReference type="SUPFAM" id="SSF51735">
    <property type="entry name" value="NAD(P)-binding Rossmann-fold domains"/>
    <property type="match status" value="1"/>
</dbReference>
<dbReference type="GO" id="GO:0000166">
    <property type="term" value="F:nucleotide binding"/>
    <property type="evidence" value="ECO:0007669"/>
    <property type="project" value="InterPro"/>
</dbReference>
<comment type="similarity">
    <text evidence="1">Belongs to the Gfo/Idh/MocA family.</text>
</comment>
<dbReference type="SUPFAM" id="SSF55347">
    <property type="entry name" value="Glyceraldehyde-3-phosphate dehydrogenase-like, C-terminal domain"/>
    <property type="match status" value="1"/>
</dbReference>
<dbReference type="InterPro" id="IPR050984">
    <property type="entry name" value="Gfo/Idh/MocA_domain"/>
</dbReference>
<name>A0A255GLR8_9ACTN</name>
<dbReference type="InterPro" id="IPR036291">
    <property type="entry name" value="NAD(P)-bd_dom_sf"/>
</dbReference>
<dbReference type="Gene3D" id="3.30.360.10">
    <property type="entry name" value="Dihydrodipicolinate Reductase, domain 2"/>
    <property type="match status" value="1"/>
</dbReference>
<dbReference type="EMBL" id="NMVO01000002">
    <property type="protein sequence ID" value="OYO16760.1"/>
    <property type="molecule type" value="Genomic_DNA"/>
</dbReference>
<protein>
    <submittedName>
        <fullName evidence="5">Oxidoreductase</fullName>
    </submittedName>
</protein>
<sequence length="328" mass="34737">MTTRWGIAGTGRIADVVAEDFAHVSDGELVAIGSRDADRAAEFGARHGGARGLTYRQLIDDPEVDAIYLGTPHPQHRDLALAAIAAGKAVLVEKAFTATVAGAEQVVDAARQAGVFCMEAMWTRFQPATVKARELIADGAIGEVRQVQADLGAYRAYDPSDRLFDPKLGGGAALDLGVYVLSIAQQFLGTPDKVTAHGELAPNGVDMSFGALLGHADGRVGVVTAGFDVASPGRAVVMGSDGSIELMPRFHHPTRLRVTPRQGDAYELELPASGRGYAHEFNAVDEYLAQGLTESPVMPLDDTLAVQRMLGQVTDQLGVQYEEGTVEV</sequence>
<dbReference type="Pfam" id="PF01408">
    <property type="entry name" value="GFO_IDH_MocA"/>
    <property type="match status" value="1"/>
</dbReference>
<keyword evidence="6" id="KW-1185">Reference proteome</keyword>
<keyword evidence="2" id="KW-0560">Oxidoreductase</keyword>
<evidence type="ECO:0000256" key="1">
    <source>
        <dbReference type="ARBA" id="ARBA00010928"/>
    </source>
</evidence>
<evidence type="ECO:0000256" key="2">
    <source>
        <dbReference type="ARBA" id="ARBA00023002"/>
    </source>
</evidence>
<reference evidence="5 6" key="1">
    <citation type="submission" date="2017-07" db="EMBL/GenBank/DDBJ databases">
        <title>Draft whole genome sequences of clinical Proprionibacteriaceae strains.</title>
        <authorList>
            <person name="Bernier A.-M."/>
            <person name="Bernard K."/>
            <person name="Domingo M.-C."/>
        </authorList>
    </citation>
    <scope>NUCLEOTIDE SEQUENCE [LARGE SCALE GENOMIC DNA]</scope>
    <source>
        <strain evidence="5 6">NML 030167</strain>
    </source>
</reference>
<feature type="domain" description="Gfo/Idh/MocA-like oxidoreductase N-terminal" evidence="3">
    <location>
        <begin position="4"/>
        <end position="119"/>
    </location>
</feature>
<dbReference type="OrthoDB" id="9815825at2"/>
<dbReference type="PANTHER" id="PTHR22604:SF105">
    <property type="entry name" value="TRANS-1,2-DIHYDROBENZENE-1,2-DIOL DEHYDROGENASE"/>
    <property type="match status" value="1"/>
</dbReference>
<evidence type="ECO:0000313" key="6">
    <source>
        <dbReference type="Proteomes" id="UP000215896"/>
    </source>
</evidence>
<dbReference type="AlphaFoldDB" id="A0A255GLR8"/>
<comment type="caution">
    <text evidence="5">The sequence shown here is derived from an EMBL/GenBank/DDBJ whole genome shotgun (WGS) entry which is preliminary data.</text>
</comment>
<dbReference type="Gene3D" id="3.40.50.720">
    <property type="entry name" value="NAD(P)-binding Rossmann-like Domain"/>
    <property type="match status" value="1"/>
</dbReference>